<organism evidence="7 8">
    <name type="scientific">Diacronema lutheri</name>
    <name type="common">Unicellular marine alga</name>
    <name type="synonym">Monochrysis lutheri</name>
    <dbReference type="NCBI Taxonomy" id="2081491"/>
    <lineage>
        <taxon>Eukaryota</taxon>
        <taxon>Haptista</taxon>
        <taxon>Haptophyta</taxon>
        <taxon>Pavlovophyceae</taxon>
        <taxon>Pavlovales</taxon>
        <taxon>Pavlovaceae</taxon>
        <taxon>Diacronema</taxon>
    </lineage>
</organism>
<evidence type="ECO:0000256" key="2">
    <source>
        <dbReference type="ARBA" id="ARBA00022837"/>
    </source>
</evidence>
<evidence type="ECO:0008006" key="9">
    <source>
        <dbReference type="Google" id="ProtNLM"/>
    </source>
</evidence>
<dbReference type="GO" id="GO:0005509">
    <property type="term" value="F:calcium ion binding"/>
    <property type="evidence" value="ECO:0007669"/>
    <property type="project" value="InterPro"/>
</dbReference>
<dbReference type="Proteomes" id="UP000751190">
    <property type="component" value="Unassembled WGS sequence"/>
</dbReference>
<dbReference type="PANTHER" id="PTHR13774:SF17">
    <property type="entry name" value="PHENAZINE BIOSYNTHESIS-LIKE DOMAIN-CONTAINING PROTEIN"/>
    <property type="match status" value="1"/>
</dbReference>
<evidence type="ECO:0000256" key="3">
    <source>
        <dbReference type="ARBA" id="ARBA00023235"/>
    </source>
</evidence>
<dbReference type="EMBL" id="JAGTXO010000037">
    <property type="protein sequence ID" value="KAG8459765.1"/>
    <property type="molecule type" value="Genomic_DNA"/>
</dbReference>
<comment type="caution">
    <text evidence="7">The sequence shown here is derived from an EMBL/GenBank/DDBJ whole genome shotgun (WGS) entry which is preliminary data.</text>
</comment>
<evidence type="ECO:0000256" key="4">
    <source>
        <dbReference type="SAM" id="MobiDB-lite"/>
    </source>
</evidence>
<dbReference type="PROSITE" id="PS51186">
    <property type="entry name" value="GNAT"/>
    <property type="match status" value="1"/>
</dbReference>
<dbReference type="InterPro" id="IPR018247">
    <property type="entry name" value="EF_Hand_1_Ca_BS"/>
</dbReference>
<dbReference type="PROSITE" id="PS50222">
    <property type="entry name" value="EF_HAND_2"/>
    <property type="match status" value="2"/>
</dbReference>
<dbReference type="InterPro" id="IPR000182">
    <property type="entry name" value="GNAT_dom"/>
</dbReference>
<dbReference type="PROSITE" id="PS00018">
    <property type="entry name" value="EF_HAND_1"/>
    <property type="match status" value="1"/>
</dbReference>
<protein>
    <recommendedName>
        <fullName evidence="9">Calmodulin</fullName>
    </recommendedName>
</protein>
<dbReference type="Pfam" id="PF13499">
    <property type="entry name" value="EF-hand_7"/>
    <property type="match status" value="1"/>
</dbReference>
<dbReference type="Pfam" id="PF02567">
    <property type="entry name" value="PhzC-PhzF"/>
    <property type="match status" value="3"/>
</dbReference>
<feature type="domain" description="EF-hand" evidence="5">
    <location>
        <begin position="131"/>
        <end position="166"/>
    </location>
</feature>
<feature type="domain" description="N-acetyltransferase" evidence="6">
    <location>
        <begin position="173"/>
        <end position="348"/>
    </location>
</feature>
<dbReference type="InterPro" id="IPR002048">
    <property type="entry name" value="EF_hand_dom"/>
</dbReference>
<dbReference type="GO" id="GO:0016747">
    <property type="term" value="F:acyltransferase activity, transferring groups other than amino-acyl groups"/>
    <property type="evidence" value="ECO:0007669"/>
    <property type="project" value="InterPro"/>
</dbReference>
<feature type="domain" description="EF-hand" evidence="5">
    <location>
        <begin position="95"/>
        <end position="130"/>
    </location>
</feature>
<dbReference type="PANTHER" id="PTHR13774">
    <property type="entry name" value="PHENAZINE BIOSYNTHESIS PROTEIN"/>
    <property type="match status" value="1"/>
</dbReference>
<dbReference type="CDD" id="cd00051">
    <property type="entry name" value="EFh"/>
    <property type="match status" value="1"/>
</dbReference>
<dbReference type="GO" id="GO:0005737">
    <property type="term" value="C:cytoplasm"/>
    <property type="evidence" value="ECO:0007669"/>
    <property type="project" value="TreeGrafter"/>
</dbReference>
<dbReference type="InterPro" id="IPR016181">
    <property type="entry name" value="Acyl_CoA_acyltransferase"/>
</dbReference>
<evidence type="ECO:0000259" key="5">
    <source>
        <dbReference type="PROSITE" id="PS50222"/>
    </source>
</evidence>
<gene>
    <name evidence="7" type="ORF">KFE25_014328</name>
</gene>
<sequence>MAAWSASARFQYRAVDEEMMRRIGEAFRAYDAAGRGALSRHGVKCAMTRLMGMPPTPLELDAVLPKRRGAENAPEPVLSAEAFTSAMCERLCAVDEADVIRQTFRAFDAAYKGYVTFDDVKGAFALTAPHIPAETLRLVFDEVDTDRNGKVSWGEFERMMRSRAPRLDEHGAGRARAARPTSEGGMRCLSGREPLEASSYPPDEAASPATLDFRCERAPAFFRALYDERRGGELVGFVVGTCSTAVHGRLEHASMSSHDESGKGPLTLMVHSVVVAEARRRRGLGRAMLREYLRQLATSSAAPACRVSRVLLISKLPNLPLYLACGFSLVGRSTVAHGRDSWYELELDLAELRHDLREDGPRAEAMVQVDAFSRAPFAGNPAAVVFTQRGGAAAWMLAVAAENALPETAFVAPLWEVEEAKEERDEAGGAGGAGAPPRAARGVVARDGCAHFGLRWFTPTVEVSLCGHATIAAAHALWESGQAPAGAPIEFHTRMAGALRATQLADGFIRIELRAPVLESPDVALAAACADPAAEVHTLLCALGLGAGARARGVGEAFVGPPEARDLLVLLSRDEFEQLGDTPDLRAISDATTRLGLRAVVPVVEGDGCAGGARARASRLYAALAARRALPARIDFTSRFFAPAIGIDEDPVTGSAHALLAVFWTAGAGARGAGAQLLGYQASARGGLVRVRVVDGLVHVEGEATTVIRAQLLA</sequence>
<dbReference type="SUPFAM" id="SSF47473">
    <property type="entry name" value="EF-hand"/>
    <property type="match status" value="1"/>
</dbReference>
<dbReference type="Gene3D" id="3.40.630.30">
    <property type="match status" value="1"/>
</dbReference>
<dbReference type="SUPFAM" id="SSF54506">
    <property type="entry name" value="Diaminopimelate epimerase-like"/>
    <property type="match status" value="1"/>
</dbReference>
<dbReference type="Pfam" id="PF00583">
    <property type="entry name" value="Acetyltransf_1"/>
    <property type="match status" value="1"/>
</dbReference>
<dbReference type="AlphaFoldDB" id="A0A8J5XAS5"/>
<comment type="similarity">
    <text evidence="1">Belongs to the PhzF family.</text>
</comment>
<dbReference type="GO" id="GO:0016853">
    <property type="term" value="F:isomerase activity"/>
    <property type="evidence" value="ECO:0007669"/>
    <property type="project" value="UniProtKB-KW"/>
</dbReference>
<name>A0A8J5XAS5_DIALT</name>
<dbReference type="InterPro" id="IPR003719">
    <property type="entry name" value="Phenazine_PhzF-like"/>
</dbReference>
<dbReference type="InterPro" id="IPR011992">
    <property type="entry name" value="EF-hand-dom_pair"/>
</dbReference>
<dbReference type="OrthoDB" id="75169at2759"/>
<dbReference type="SUPFAM" id="SSF55729">
    <property type="entry name" value="Acyl-CoA N-acyltransferases (Nat)"/>
    <property type="match status" value="1"/>
</dbReference>
<accession>A0A8J5XAS5</accession>
<reference evidence="7" key="1">
    <citation type="submission" date="2021-05" db="EMBL/GenBank/DDBJ databases">
        <title>The genome of the haptophyte Pavlova lutheri (Diacronema luteri, Pavlovales) - a model for lipid biosynthesis in eukaryotic algae.</title>
        <authorList>
            <person name="Hulatt C.J."/>
            <person name="Posewitz M.C."/>
        </authorList>
    </citation>
    <scope>NUCLEOTIDE SEQUENCE</scope>
    <source>
        <strain evidence="7">NIVA-4/92</strain>
    </source>
</reference>
<keyword evidence="2" id="KW-0106">Calcium</keyword>
<feature type="region of interest" description="Disordered" evidence="4">
    <location>
        <begin position="168"/>
        <end position="187"/>
    </location>
</feature>
<dbReference type="SMART" id="SM00054">
    <property type="entry name" value="EFh"/>
    <property type="match status" value="3"/>
</dbReference>
<proteinExistence type="inferred from homology"/>
<evidence type="ECO:0000313" key="7">
    <source>
        <dbReference type="EMBL" id="KAG8459765.1"/>
    </source>
</evidence>
<dbReference type="Gene3D" id="1.10.238.10">
    <property type="entry name" value="EF-hand"/>
    <property type="match status" value="1"/>
</dbReference>
<dbReference type="OMA" id="HEVMATH"/>
<evidence type="ECO:0000256" key="1">
    <source>
        <dbReference type="ARBA" id="ARBA00008270"/>
    </source>
</evidence>
<keyword evidence="3" id="KW-0413">Isomerase</keyword>
<dbReference type="Gene3D" id="3.10.310.10">
    <property type="entry name" value="Diaminopimelate Epimerase, Chain A, domain 1"/>
    <property type="match status" value="2"/>
</dbReference>
<evidence type="ECO:0000313" key="8">
    <source>
        <dbReference type="Proteomes" id="UP000751190"/>
    </source>
</evidence>
<keyword evidence="8" id="KW-1185">Reference proteome</keyword>
<evidence type="ECO:0000259" key="6">
    <source>
        <dbReference type="PROSITE" id="PS51186"/>
    </source>
</evidence>